<dbReference type="OrthoDB" id="9807580at2"/>
<dbReference type="GO" id="GO:0004311">
    <property type="term" value="F:geranylgeranyl diphosphate synthase activity"/>
    <property type="evidence" value="ECO:0007669"/>
    <property type="project" value="InterPro"/>
</dbReference>
<dbReference type="KEGG" id="swf:E3E12_06915"/>
<sequence>MTTPHLPESLPELEALAWNGPDVTSTKGAGDENFPVGSILLGASERPAVHSYYRFARMADDVSDTTRLPPQERIARLRVLGAVLRGQARAPNRTDAQCAAAVRTMLAQRHVPVEDAADLLVAFEMDVTKNRYQSWEELLHYCRYSANPVGRFLLNLHGEGEDILGPSDALCTALQVINHLQDAGRDLARLDRCYLPQQWFEAEGVKVADLALTHAKPGVRRVFDRALAYVDGLNAQAARLPGLIRNRRMRLEAAVVVALCHKLTRRLHDNDPLWKRVALTKADFARATVQAFRHW</sequence>
<dbReference type="Gene3D" id="1.10.600.10">
    <property type="entry name" value="Farnesyl Diphosphate Synthase"/>
    <property type="match status" value="1"/>
</dbReference>
<dbReference type="NCBIfam" id="TIGR03464">
    <property type="entry name" value="HpnC"/>
    <property type="match status" value="1"/>
</dbReference>
<dbReference type="AlphaFoldDB" id="A0A4Y6UCW3"/>
<dbReference type="SFLD" id="SFLDS00005">
    <property type="entry name" value="Isoprenoid_Synthase_Type_I"/>
    <property type="match status" value="1"/>
</dbReference>
<dbReference type="InterPro" id="IPR044843">
    <property type="entry name" value="Trans_IPPS_bact-type"/>
</dbReference>
<keyword evidence="1" id="KW-0808">Transferase</keyword>
<reference evidence="1 2" key="1">
    <citation type="submission" date="2019-03" db="EMBL/GenBank/DDBJ databases">
        <title>The complete genome sequence of Swingsia_sp. F3b2 LMG30590(T).</title>
        <authorList>
            <person name="Chua K.-O."/>
            <person name="Chan K.-G."/>
            <person name="See-Too W.-S."/>
        </authorList>
    </citation>
    <scope>NUCLEOTIDE SEQUENCE [LARGE SCALE GENOMIC DNA]</scope>
    <source>
        <strain evidence="1 2">F3b2</strain>
    </source>
</reference>
<dbReference type="GO" id="GO:0051996">
    <property type="term" value="F:squalene synthase [NAD(P)H] activity"/>
    <property type="evidence" value="ECO:0007669"/>
    <property type="project" value="UniProtKB-EC"/>
</dbReference>
<dbReference type="InterPro" id="IPR017827">
    <property type="entry name" value="HSQ_synthase_HpnC"/>
</dbReference>
<accession>A0A4Y6UCW3</accession>
<dbReference type="EMBL" id="CP038231">
    <property type="protein sequence ID" value="QDH13955.1"/>
    <property type="molecule type" value="Genomic_DNA"/>
</dbReference>
<dbReference type="InterPro" id="IPR008949">
    <property type="entry name" value="Isoprenoid_synthase_dom_sf"/>
</dbReference>
<keyword evidence="2" id="KW-1185">Reference proteome</keyword>
<gene>
    <name evidence="1" type="primary">hpnC</name>
    <name evidence="1" type="ORF">E3E12_06915</name>
</gene>
<proteinExistence type="predicted"/>
<dbReference type="Proteomes" id="UP000318709">
    <property type="component" value="Chromosome"/>
</dbReference>
<dbReference type="PANTHER" id="PTHR31480">
    <property type="entry name" value="BIFUNCTIONAL LYCOPENE CYCLASE/PHYTOENE SYNTHASE"/>
    <property type="match status" value="1"/>
</dbReference>
<dbReference type="EC" id="2.5.1.21" evidence="1"/>
<dbReference type="SUPFAM" id="SSF48576">
    <property type="entry name" value="Terpenoid synthases"/>
    <property type="match status" value="1"/>
</dbReference>
<evidence type="ECO:0000313" key="2">
    <source>
        <dbReference type="Proteomes" id="UP000318709"/>
    </source>
</evidence>
<evidence type="ECO:0000313" key="1">
    <source>
        <dbReference type="EMBL" id="QDH13955.1"/>
    </source>
</evidence>
<dbReference type="SFLD" id="SFLDG01212">
    <property type="entry name" value="Phytoene_synthase_like"/>
    <property type="match status" value="1"/>
</dbReference>
<dbReference type="SFLD" id="SFLDG01018">
    <property type="entry name" value="Squalene/Phytoene_Synthase_Lik"/>
    <property type="match status" value="1"/>
</dbReference>
<dbReference type="Pfam" id="PF00494">
    <property type="entry name" value="SQS_PSY"/>
    <property type="match status" value="1"/>
</dbReference>
<name>A0A4Y6UCW3_9PROT</name>
<organism evidence="1 2">
    <name type="scientific">Formicincola oecophyllae</name>
    <dbReference type="NCBI Taxonomy" id="2558361"/>
    <lineage>
        <taxon>Bacteria</taxon>
        <taxon>Pseudomonadati</taxon>
        <taxon>Pseudomonadota</taxon>
        <taxon>Alphaproteobacteria</taxon>
        <taxon>Acetobacterales</taxon>
        <taxon>Acetobacteraceae</taxon>
        <taxon>Formicincola</taxon>
    </lineage>
</organism>
<protein>
    <submittedName>
        <fullName evidence="1">Squalene synthase HpnC</fullName>
        <ecNumber evidence="1">2.5.1.21</ecNumber>
    </submittedName>
</protein>
<dbReference type="InterPro" id="IPR002060">
    <property type="entry name" value="Squ/phyt_synthse"/>
</dbReference>
<dbReference type="RefSeq" id="WP_141443663.1">
    <property type="nucleotide sequence ID" value="NZ_CP038231.1"/>
</dbReference>